<feature type="compositionally biased region" description="Low complexity" evidence="6">
    <location>
        <begin position="285"/>
        <end position="296"/>
    </location>
</feature>
<evidence type="ECO:0000256" key="4">
    <source>
        <dbReference type="ARBA" id="ARBA00023163"/>
    </source>
</evidence>
<feature type="compositionally biased region" description="Polar residues" evidence="6">
    <location>
        <begin position="381"/>
        <end position="395"/>
    </location>
</feature>
<feature type="compositionally biased region" description="Polar residues" evidence="6">
    <location>
        <begin position="84"/>
        <end position="94"/>
    </location>
</feature>
<feature type="region of interest" description="Disordered" evidence="6">
    <location>
        <begin position="49"/>
        <end position="97"/>
    </location>
</feature>
<evidence type="ECO:0000259" key="7">
    <source>
        <dbReference type="PROSITE" id="PS50888"/>
    </source>
</evidence>
<dbReference type="Pfam" id="PF00010">
    <property type="entry name" value="HLH"/>
    <property type="match status" value="1"/>
</dbReference>
<evidence type="ECO:0000256" key="3">
    <source>
        <dbReference type="ARBA" id="ARBA00023125"/>
    </source>
</evidence>
<keyword evidence="3" id="KW-0238">DNA-binding</keyword>
<feature type="compositionally biased region" description="Basic and acidic residues" evidence="6">
    <location>
        <begin position="522"/>
        <end position="540"/>
    </location>
</feature>
<dbReference type="SUPFAM" id="SSF47459">
    <property type="entry name" value="HLH, helix-loop-helix DNA-binding domain"/>
    <property type="match status" value="1"/>
</dbReference>
<dbReference type="CDD" id="cd18945">
    <property type="entry name" value="bHLH_E-protein_TCF4_E2-2"/>
    <property type="match status" value="1"/>
</dbReference>
<keyword evidence="8" id="KW-1185">Reference proteome</keyword>
<dbReference type="InterPro" id="IPR051098">
    <property type="entry name" value="NeuroDiff_E-box_TFs"/>
</dbReference>
<evidence type="ECO:0000256" key="2">
    <source>
        <dbReference type="ARBA" id="ARBA00023015"/>
    </source>
</evidence>
<feature type="region of interest" description="Disordered" evidence="6">
    <location>
        <begin position="1"/>
        <end position="27"/>
    </location>
</feature>
<evidence type="ECO:0000313" key="8">
    <source>
        <dbReference type="Proteomes" id="UP000694888"/>
    </source>
</evidence>
<dbReference type="RefSeq" id="XP_012944953.1">
    <property type="nucleotide sequence ID" value="XM_013089499.2"/>
</dbReference>
<proteinExistence type="predicted"/>
<feature type="region of interest" description="Disordered" evidence="6">
    <location>
        <begin position="353"/>
        <end position="404"/>
    </location>
</feature>
<feature type="compositionally biased region" description="Low complexity" evidence="6">
    <location>
        <begin position="491"/>
        <end position="500"/>
    </location>
</feature>
<feature type="region of interest" description="Disordered" evidence="6">
    <location>
        <begin position="119"/>
        <end position="332"/>
    </location>
</feature>
<dbReference type="InterPro" id="IPR036638">
    <property type="entry name" value="HLH_DNA-bd_sf"/>
</dbReference>
<evidence type="ECO:0000256" key="5">
    <source>
        <dbReference type="ARBA" id="ARBA00023242"/>
    </source>
</evidence>
<dbReference type="InterPro" id="IPR011598">
    <property type="entry name" value="bHLH_dom"/>
</dbReference>
<feature type="compositionally biased region" description="Low complexity" evidence="6">
    <location>
        <begin position="541"/>
        <end position="552"/>
    </location>
</feature>
<reference evidence="9" key="1">
    <citation type="submission" date="2025-08" db="UniProtKB">
        <authorList>
            <consortium name="RefSeq"/>
        </authorList>
    </citation>
    <scope>IDENTIFICATION</scope>
</reference>
<keyword evidence="2" id="KW-0805">Transcription regulation</keyword>
<feature type="compositionally biased region" description="Basic and acidic residues" evidence="6">
    <location>
        <begin position="171"/>
        <end position="190"/>
    </location>
</feature>
<feature type="compositionally biased region" description="Basic and acidic residues" evidence="6">
    <location>
        <begin position="585"/>
        <end position="598"/>
    </location>
</feature>
<sequence>MQNQGQHPGVAQHWNQIPERGGNAVSFGDRMNVADKELNDLLDFSAMYSPPVPGSGGPVKNGPSEPAGMYPHGYKPSGMPEGGSWSNNQPSSFENRYEEHRAQYNGNGGPEHMDHFLGAGPNEDKSELYPRPGYAGRDGLPPQGMMGGSMSLDAMVGGKTTCPAYFPPYKRPLDESPRGGRSNDKFAEASKRRKTGAVYSPGPEEFPQDSPRYNSPKPGMYSEYFMDHPPGSNEQWAGPPGSLPSSYPSSHLPGSSSAFSQSSYSSMPHPHSDMPYHHSPSQQELLSSSGLPPMSSFRGGQPGPANVPSSASAPAYSAPSPTVNGSDMMVTRPSVSATQTGIAVGKALQSIYSTEQTSSSYGGSNPSTPVSSPPPMTGGSQSQQWNRSASGQPANSAAYEGSHLHSLSRMEERLDLDDAIHVLRTHAEGQPLLPQGHPGLPPAALMGAGHPGAAPGMAAAMGAYPPGMMVGPPLDAASHMPGHHGMSDRVSAPSSLQPQSSDPPKPTFDPGDDPDDSSEGPIKIEKSDKGDNDKGDKSGLEKSSQSSSQGGEPPVKRSRPHPKASSSNDDRASLPDDDPNLSVADKAERERLRRQANNNRERVRVRDINEAFKELGQMVTLHCNSSQPLTKLMVLQQAVNVITSLEGQVRERNLNPKAACLKRREEEKTEELPGRASLSGEDMSQQPGLPNKCPPSEPGKGPWPTW</sequence>
<evidence type="ECO:0000256" key="6">
    <source>
        <dbReference type="SAM" id="MobiDB-lite"/>
    </source>
</evidence>
<accession>A0ABM1AC97</accession>
<feature type="compositionally biased region" description="Low complexity" evidence="6">
    <location>
        <begin position="238"/>
        <end position="266"/>
    </location>
</feature>
<dbReference type="PANTHER" id="PTHR11793">
    <property type="entry name" value="BASIC HELIX-LOOP-HELIX TRANSCRIPTION FACTOR"/>
    <property type="match status" value="1"/>
</dbReference>
<feature type="domain" description="BHLH" evidence="7">
    <location>
        <begin position="592"/>
        <end position="645"/>
    </location>
</feature>
<comment type="subcellular location">
    <subcellularLocation>
        <location evidence="1">Nucleus</location>
    </subcellularLocation>
</comment>
<evidence type="ECO:0000313" key="9">
    <source>
        <dbReference type="RefSeq" id="XP_012944953.1"/>
    </source>
</evidence>
<gene>
    <name evidence="9" type="primary">LOC101848788</name>
</gene>
<dbReference type="Gene3D" id="4.10.280.10">
    <property type="entry name" value="Helix-loop-helix DNA-binding domain"/>
    <property type="match status" value="1"/>
</dbReference>
<organism evidence="8 9">
    <name type="scientific">Aplysia californica</name>
    <name type="common">California sea hare</name>
    <dbReference type="NCBI Taxonomy" id="6500"/>
    <lineage>
        <taxon>Eukaryota</taxon>
        <taxon>Metazoa</taxon>
        <taxon>Spiralia</taxon>
        <taxon>Lophotrochozoa</taxon>
        <taxon>Mollusca</taxon>
        <taxon>Gastropoda</taxon>
        <taxon>Heterobranchia</taxon>
        <taxon>Euthyneura</taxon>
        <taxon>Tectipleura</taxon>
        <taxon>Aplysiida</taxon>
        <taxon>Aplysioidea</taxon>
        <taxon>Aplysiidae</taxon>
        <taxon>Aplysia</taxon>
    </lineage>
</organism>
<dbReference type="GeneID" id="101848788"/>
<protein>
    <submittedName>
        <fullName evidence="9">Transcription factor 12</fullName>
    </submittedName>
</protein>
<evidence type="ECO:0000256" key="1">
    <source>
        <dbReference type="ARBA" id="ARBA00004123"/>
    </source>
</evidence>
<keyword evidence="5" id="KW-0539">Nucleus</keyword>
<keyword evidence="4" id="KW-0804">Transcription</keyword>
<dbReference type="PROSITE" id="PS50888">
    <property type="entry name" value="BHLH"/>
    <property type="match status" value="1"/>
</dbReference>
<dbReference type="SMART" id="SM00353">
    <property type="entry name" value="HLH"/>
    <property type="match status" value="1"/>
</dbReference>
<feature type="compositionally biased region" description="Low complexity" evidence="6">
    <location>
        <begin position="304"/>
        <end position="321"/>
    </location>
</feature>
<feature type="compositionally biased region" description="Basic and acidic residues" evidence="6">
    <location>
        <begin position="663"/>
        <end position="673"/>
    </location>
</feature>
<feature type="region of interest" description="Disordered" evidence="6">
    <location>
        <begin position="475"/>
        <end position="598"/>
    </location>
</feature>
<dbReference type="Proteomes" id="UP000694888">
    <property type="component" value="Unplaced"/>
</dbReference>
<dbReference type="PANTHER" id="PTHR11793:SF13">
    <property type="entry name" value="PROTEIN DAUGHTERLESS"/>
    <property type="match status" value="1"/>
</dbReference>
<feature type="region of interest" description="Disordered" evidence="6">
    <location>
        <begin position="663"/>
        <end position="706"/>
    </location>
</feature>
<name>A0ABM1AC97_APLCA</name>